<keyword evidence="11" id="KW-1185">Reference proteome</keyword>
<organism evidence="10 11">
    <name type="scientific">Natronomonas salsuginis</name>
    <dbReference type="NCBI Taxonomy" id="2217661"/>
    <lineage>
        <taxon>Archaea</taxon>
        <taxon>Methanobacteriati</taxon>
        <taxon>Methanobacteriota</taxon>
        <taxon>Stenosarchaea group</taxon>
        <taxon>Halobacteria</taxon>
        <taxon>Halobacteriales</taxon>
        <taxon>Natronomonadaceae</taxon>
        <taxon>Natronomonas</taxon>
    </lineage>
</organism>
<feature type="compositionally biased region" description="Basic and acidic residues" evidence="9">
    <location>
        <begin position="36"/>
        <end position="45"/>
    </location>
</feature>
<dbReference type="InterPro" id="IPR003691">
    <property type="entry name" value="FluC"/>
</dbReference>
<dbReference type="Proteomes" id="UP000308037">
    <property type="component" value="Unassembled WGS sequence"/>
</dbReference>
<name>A0A4U5JGM8_9EURY</name>
<evidence type="ECO:0000256" key="2">
    <source>
        <dbReference type="ARBA" id="ARBA00022475"/>
    </source>
</evidence>
<evidence type="ECO:0000256" key="4">
    <source>
        <dbReference type="ARBA" id="ARBA00022989"/>
    </source>
</evidence>
<keyword evidence="5" id="KW-0472">Membrane</keyword>
<evidence type="ECO:0000313" key="11">
    <source>
        <dbReference type="Proteomes" id="UP000308037"/>
    </source>
</evidence>
<dbReference type="AlphaFoldDB" id="A0A4U5JGM8"/>
<proteinExistence type="inferred from homology"/>
<evidence type="ECO:0000256" key="3">
    <source>
        <dbReference type="ARBA" id="ARBA00022692"/>
    </source>
</evidence>
<feature type="compositionally biased region" description="Basic residues" evidence="9">
    <location>
        <begin position="46"/>
        <end position="55"/>
    </location>
</feature>
<evidence type="ECO:0000313" key="10">
    <source>
        <dbReference type="EMBL" id="TKR28394.1"/>
    </source>
</evidence>
<sequence>MADRSLSVGFCGAFTTFSSFAVETVRLARRRRLKNLERRTLDSRPHPGRNRRNPR</sequence>
<comment type="subcellular location">
    <subcellularLocation>
        <location evidence="1">Cell membrane</location>
        <topology evidence="1">Multi-pass membrane protein</topology>
    </subcellularLocation>
</comment>
<gene>
    <name evidence="10" type="ORF">DM868_01995</name>
</gene>
<dbReference type="GO" id="GO:0005886">
    <property type="term" value="C:plasma membrane"/>
    <property type="evidence" value="ECO:0007669"/>
    <property type="project" value="UniProtKB-SubCell"/>
</dbReference>
<evidence type="ECO:0000256" key="9">
    <source>
        <dbReference type="SAM" id="MobiDB-lite"/>
    </source>
</evidence>
<keyword evidence="3" id="KW-0812">Transmembrane</keyword>
<comment type="catalytic activity">
    <reaction evidence="7">
        <text>fluoride(in) = fluoride(out)</text>
        <dbReference type="Rhea" id="RHEA:76159"/>
        <dbReference type="ChEBI" id="CHEBI:17051"/>
    </reaction>
    <physiologicalReaction direction="left-to-right" evidence="7">
        <dbReference type="Rhea" id="RHEA:76160"/>
    </physiologicalReaction>
</comment>
<protein>
    <recommendedName>
        <fullName evidence="8">Fluoride-specific ion channel</fullName>
    </recommendedName>
</protein>
<evidence type="ECO:0000256" key="8">
    <source>
        <dbReference type="RuleBase" id="RU004340"/>
    </source>
</evidence>
<comment type="function">
    <text evidence="8">Important for reducing fluoride concentration in the cell, thus reducing its toxicity.</text>
</comment>
<keyword evidence="2" id="KW-1003">Cell membrane</keyword>
<dbReference type="EMBL" id="QKNX01000001">
    <property type="protein sequence ID" value="TKR28394.1"/>
    <property type="molecule type" value="Genomic_DNA"/>
</dbReference>
<evidence type="ECO:0000256" key="6">
    <source>
        <dbReference type="ARBA" id="ARBA00035120"/>
    </source>
</evidence>
<reference evidence="10 11" key="1">
    <citation type="submission" date="2019-04" db="EMBL/GenBank/DDBJ databases">
        <title>Natronomonas sp. F20-122 a newhaloarchaeon isolated from a saline saltern of Isla Bacuta, Huelva, Spain.</title>
        <authorList>
            <person name="Duran-Viseras A."/>
            <person name="Sanchez-Porro C."/>
            <person name="Ventosa A."/>
        </authorList>
    </citation>
    <scope>NUCLEOTIDE SEQUENCE [LARGE SCALE GENOMIC DNA]</scope>
    <source>
        <strain evidence="10 11">F20-122</strain>
    </source>
</reference>
<keyword evidence="4" id="KW-1133">Transmembrane helix</keyword>
<comment type="similarity">
    <text evidence="6 8">Belongs to the fluoride channel Fluc/FEX (TC 1.A.43) family.</text>
</comment>
<accession>A0A4U5JGM8</accession>
<dbReference type="Pfam" id="PF02537">
    <property type="entry name" value="CRCB"/>
    <property type="match status" value="1"/>
</dbReference>
<comment type="caution">
    <text evidence="10">The sequence shown here is derived from an EMBL/GenBank/DDBJ whole genome shotgun (WGS) entry which is preliminary data.</text>
</comment>
<evidence type="ECO:0000256" key="5">
    <source>
        <dbReference type="ARBA" id="ARBA00023136"/>
    </source>
</evidence>
<feature type="region of interest" description="Disordered" evidence="9">
    <location>
        <begin position="36"/>
        <end position="55"/>
    </location>
</feature>
<evidence type="ECO:0000256" key="1">
    <source>
        <dbReference type="ARBA" id="ARBA00004651"/>
    </source>
</evidence>
<evidence type="ECO:0000256" key="7">
    <source>
        <dbReference type="ARBA" id="ARBA00035585"/>
    </source>
</evidence>